<dbReference type="GO" id="GO:0042026">
    <property type="term" value="P:protein refolding"/>
    <property type="evidence" value="ECO:0007669"/>
    <property type="project" value="InterPro"/>
</dbReference>
<geneLocation type="plastid" evidence="4"/>
<comment type="similarity">
    <text evidence="1 3">Belongs to the chaperonin (HSP60) family.</text>
</comment>
<protein>
    <submittedName>
        <fullName evidence="4">Chaperonin GroEL</fullName>
    </submittedName>
</protein>
<dbReference type="Gene3D" id="3.30.260.10">
    <property type="entry name" value="TCP-1-like chaperonin intermediate domain"/>
    <property type="match status" value="1"/>
</dbReference>
<gene>
    <name evidence="4" type="primary">groEL</name>
</gene>
<dbReference type="SMR" id="A0A3G2QYA9"/>
<dbReference type="InterPro" id="IPR027410">
    <property type="entry name" value="TCP-1-like_intermed_sf"/>
</dbReference>
<dbReference type="PRINTS" id="PR00298">
    <property type="entry name" value="CHAPERONIN60"/>
</dbReference>
<dbReference type="InterPro" id="IPR027413">
    <property type="entry name" value="GROEL-like_equatorial_sf"/>
</dbReference>
<dbReference type="Gene3D" id="3.50.7.10">
    <property type="entry name" value="GroEL"/>
    <property type="match status" value="1"/>
</dbReference>
<dbReference type="SUPFAM" id="SSF48592">
    <property type="entry name" value="GroEL equatorial domain-like"/>
    <property type="match status" value="1"/>
</dbReference>
<proteinExistence type="inferred from homology"/>
<name>A0A3G2QYA9_9STRA</name>
<keyword evidence="4" id="KW-0934">Plastid</keyword>
<dbReference type="FunFam" id="3.50.7.10:FF:000001">
    <property type="entry name" value="60 kDa chaperonin"/>
    <property type="match status" value="1"/>
</dbReference>
<dbReference type="InterPro" id="IPR027409">
    <property type="entry name" value="GroEL-like_apical_dom_sf"/>
</dbReference>
<dbReference type="PANTHER" id="PTHR45633">
    <property type="entry name" value="60 KDA HEAT SHOCK PROTEIN, MITOCHONDRIAL"/>
    <property type="match status" value="1"/>
</dbReference>
<dbReference type="AlphaFoldDB" id="A0A3G2QYA9"/>
<dbReference type="InterPro" id="IPR002423">
    <property type="entry name" value="Cpn60/GroEL/TCP-1"/>
</dbReference>
<evidence type="ECO:0000313" key="4">
    <source>
        <dbReference type="EMBL" id="AYO28086.1"/>
    </source>
</evidence>
<sequence length="522" mass="58873">MKKKFSLFENLEKNLQTIEDINNSIKITLGPTGKIGIVSNKQGNLKIITTGSILLNSLEFSSNSSNILLKLLQQASSKTSLVSGDGSTTTILIACELLKLSLRFLGNGYNSIVLSNGFKKLSYFLLDKIIEFSTPIKKLEDLFGILKTTLGKKVSKELVVLVNQCLSQIGRDGLILVEENISERNEIELIQGIELDKGFASSYFVTDLKNFQVIFEKPFILITNISIDSINQIREIIEYIKTTNRPLVIIAEEINKDIISTLVLNNLQKKLKVVVIKYKGIQFKKTGILEDLSLLTHSNYFVSNIKQENNILTINDLGQAEKVIIGKNKSTFFISKFSKLLGERRINELNRELLIAESEYEKSLFKTRIARLSGHIAKIKLGVSNKYEIEEQKQKIENALQTIKSSLEEGVVPGGGAFYFYLREEISNWAYLNLIGDEIISSYIVIEAFLSPFHELCKNTNNENQRFAYQTILLEKGYPFGYNLIENKLLHTLKEGLVDSSKSVRTILWNSLSLVSTIIVSD</sequence>
<organism evidence="4">
    <name type="scientific">Synura petersenii</name>
    <dbReference type="NCBI Taxonomy" id="52555"/>
    <lineage>
        <taxon>Eukaryota</taxon>
        <taxon>Sar</taxon>
        <taxon>Stramenopiles</taxon>
        <taxon>Ochrophyta</taxon>
        <taxon>Synurophyceae</taxon>
        <taxon>Synurales</taxon>
        <taxon>Mallomonadaceae</taxon>
        <taxon>Synura</taxon>
    </lineage>
</organism>
<keyword evidence="2" id="KW-0143">Chaperone</keyword>
<reference evidence="4" key="1">
    <citation type="submission" date="2018-08" db="EMBL/GenBank/DDBJ databases">
        <title>Comparative Plastid Genomics of Synurophyceae: Evolutionary Evidence of Lateral Gene Transfer and Inverted Repeat Dynamics.</title>
        <authorList>
            <person name="Kim J.I."/>
            <person name="Shin H."/>
            <person name="Skaloud P."/>
            <person name="Jung J."/>
            <person name="Yoon H.S."/>
            <person name="Archibald J.M."/>
            <person name="Shin W."/>
        </authorList>
    </citation>
    <scope>NUCLEOTIDE SEQUENCE</scope>
    <source>
        <strain evidence="4">S114.C7</strain>
    </source>
</reference>
<dbReference type="SUPFAM" id="SSF52029">
    <property type="entry name" value="GroEL apical domain-like"/>
    <property type="match status" value="1"/>
</dbReference>
<accession>A0A3G2QYA9</accession>
<dbReference type="Pfam" id="PF00118">
    <property type="entry name" value="Cpn60_TCP1"/>
    <property type="match status" value="1"/>
</dbReference>
<evidence type="ECO:0000256" key="1">
    <source>
        <dbReference type="ARBA" id="ARBA00006607"/>
    </source>
</evidence>
<dbReference type="Gene3D" id="1.10.560.10">
    <property type="entry name" value="GroEL-like equatorial domain"/>
    <property type="match status" value="1"/>
</dbReference>
<evidence type="ECO:0000256" key="3">
    <source>
        <dbReference type="RuleBase" id="RU000418"/>
    </source>
</evidence>
<dbReference type="GO" id="GO:0140662">
    <property type="term" value="F:ATP-dependent protein folding chaperone"/>
    <property type="evidence" value="ECO:0007669"/>
    <property type="project" value="InterPro"/>
</dbReference>
<dbReference type="GO" id="GO:0005524">
    <property type="term" value="F:ATP binding"/>
    <property type="evidence" value="ECO:0007669"/>
    <property type="project" value="InterPro"/>
</dbReference>
<evidence type="ECO:0000256" key="2">
    <source>
        <dbReference type="ARBA" id="ARBA00023186"/>
    </source>
</evidence>
<dbReference type="InterPro" id="IPR001844">
    <property type="entry name" value="Cpn60/GroEL"/>
</dbReference>
<dbReference type="EMBL" id="MH795128">
    <property type="protein sequence ID" value="AYO28086.1"/>
    <property type="molecule type" value="Genomic_DNA"/>
</dbReference>